<dbReference type="EMBL" id="AAUW01000018">
    <property type="protein sequence ID" value="EAV41909.1"/>
    <property type="molecule type" value="Genomic_DNA"/>
</dbReference>
<dbReference type="eggNOG" id="COG3005">
    <property type="taxonomic scope" value="Bacteria"/>
</dbReference>
<organism evidence="2 3">
    <name type="scientific">Roseibium aggregatum (strain ATCC 25650 / DSM 13394 / JCM 20685 / NBRC 16684 / NCIMB 2208 / IAM 12614 / B1)</name>
    <name type="common">Stappia aggregata</name>
    <dbReference type="NCBI Taxonomy" id="384765"/>
    <lineage>
        <taxon>Bacteria</taxon>
        <taxon>Pseudomonadati</taxon>
        <taxon>Pseudomonadota</taxon>
        <taxon>Alphaproteobacteria</taxon>
        <taxon>Hyphomicrobiales</taxon>
        <taxon>Stappiaceae</taxon>
        <taxon>Roseibium</taxon>
    </lineage>
</organism>
<protein>
    <submittedName>
        <fullName evidence="2">Uncharacterized protein</fullName>
    </submittedName>
</protein>
<dbReference type="AlphaFoldDB" id="A0NZN0"/>
<accession>A0NZN0</accession>
<sequence>MMLAFLKRLWTTIRRPSVHYSLGFLTLGGFIMGIIFWGGF</sequence>
<feature type="transmembrane region" description="Helical" evidence="1">
    <location>
        <begin position="20"/>
        <end position="39"/>
    </location>
</feature>
<evidence type="ECO:0000313" key="2">
    <source>
        <dbReference type="EMBL" id="EAV41909.1"/>
    </source>
</evidence>
<name>A0NZN0_ROSAI</name>
<evidence type="ECO:0000256" key="1">
    <source>
        <dbReference type="SAM" id="Phobius"/>
    </source>
</evidence>
<keyword evidence="1" id="KW-0472">Membrane</keyword>
<feature type="non-terminal residue" evidence="2">
    <location>
        <position position="40"/>
    </location>
</feature>
<keyword evidence="1" id="KW-1133">Transmembrane helix</keyword>
<keyword evidence="1" id="KW-0812">Transmembrane</keyword>
<evidence type="ECO:0000313" key="3">
    <source>
        <dbReference type="Proteomes" id="UP000004848"/>
    </source>
</evidence>
<comment type="caution">
    <text evidence="2">The sequence shown here is derived from an EMBL/GenBank/DDBJ whole genome shotgun (WGS) entry which is preliminary data.</text>
</comment>
<proteinExistence type="predicted"/>
<dbReference type="Proteomes" id="UP000004848">
    <property type="component" value="Unassembled WGS sequence"/>
</dbReference>
<reference evidence="2 3" key="1">
    <citation type="submission" date="2006-05" db="EMBL/GenBank/DDBJ databases">
        <authorList>
            <person name="King G."/>
            <person name="Ferriera S."/>
            <person name="Johnson J."/>
            <person name="Kravitz S."/>
            <person name="Beeson K."/>
            <person name="Sutton G."/>
            <person name="Rogers Y.-H."/>
            <person name="Friedman R."/>
            <person name="Frazier M."/>
            <person name="Venter J.C."/>
        </authorList>
    </citation>
    <scope>NUCLEOTIDE SEQUENCE [LARGE SCALE GENOMIC DNA]</scope>
    <source>
        <strain evidence="3">ATCC 25650 / DSM 13394 / JCM 20685 / NBRC 16684 / NCIMB 2208 / IAM 12614 / B1</strain>
    </source>
</reference>
<gene>
    <name evidence="2" type="ORF">SIAM614_31591</name>
</gene>